<reference evidence="1" key="2">
    <citation type="submission" date="2020-11" db="EMBL/GenBank/DDBJ databases">
        <authorList>
            <person name="McCartney M.A."/>
            <person name="Auch B."/>
            <person name="Kono T."/>
            <person name="Mallez S."/>
            <person name="Becker A."/>
            <person name="Gohl D.M."/>
            <person name="Silverstein K.A.T."/>
            <person name="Koren S."/>
            <person name="Bechman K.B."/>
            <person name="Herman A."/>
            <person name="Abrahante J.E."/>
            <person name="Garbe J."/>
        </authorList>
    </citation>
    <scope>NUCLEOTIDE SEQUENCE</scope>
    <source>
        <strain evidence="1">Duluth1</strain>
        <tissue evidence="1">Whole animal</tissue>
    </source>
</reference>
<keyword evidence="2" id="KW-1185">Reference proteome</keyword>
<evidence type="ECO:0000313" key="2">
    <source>
        <dbReference type="Proteomes" id="UP000828390"/>
    </source>
</evidence>
<comment type="caution">
    <text evidence="1">The sequence shown here is derived from an EMBL/GenBank/DDBJ whole genome shotgun (WGS) entry which is preliminary data.</text>
</comment>
<gene>
    <name evidence="1" type="ORF">DPMN_149534</name>
</gene>
<organism evidence="1 2">
    <name type="scientific">Dreissena polymorpha</name>
    <name type="common">Zebra mussel</name>
    <name type="synonym">Mytilus polymorpha</name>
    <dbReference type="NCBI Taxonomy" id="45954"/>
    <lineage>
        <taxon>Eukaryota</taxon>
        <taxon>Metazoa</taxon>
        <taxon>Spiralia</taxon>
        <taxon>Lophotrochozoa</taxon>
        <taxon>Mollusca</taxon>
        <taxon>Bivalvia</taxon>
        <taxon>Autobranchia</taxon>
        <taxon>Heteroconchia</taxon>
        <taxon>Euheterodonta</taxon>
        <taxon>Imparidentia</taxon>
        <taxon>Neoheterodontei</taxon>
        <taxon>Myida</taxon>
        <taxon>Dreissenoidea</taxon>
        <taxon>Dreissenidae</taxon>
        <taxon>Dreissena</taxon>
    </lineage>
</organism>
<dbReference type="AlphaFoldDB" id="A0A9D4FG10"/>
<sequence length="114" mass="12953">MTFRVLTRKTTPLPGDVIGTNNVTTKTTPPTGRHFFSTDRNHFRTQLRYHWDIFFLTRKISILPNITRIVKTAQPLAAIKGLEQFSNRAIIRTNWTINGTSRVKTAPPPGGHNI</sequence>
<proteinExistence type="predicted"/>
<dbReference type="EMBL" id="JAIWYP010000007">
    <property type="protein sequence ID" value="KAH3795971.1"/>
    <property type="molecule type" value="Genomic_DNA"/>
</dbReference>
<name>A0A9D4FG10_DREPO</name>
<accession>A0A9D4FG10</accession>
<reference evidence="1" key="1">
    <citation type="journal article" date="2019" name="bioRxiv">
        <title>The Genome of the Zebra Mussel, Dreissena polymorpha: A Resource for Invasive Species Research.</title>
        <authorList>
            <person name="McCartney M.A."/>
            <person name="Auch B."/>
            <person name="Kono T."/>
            <person name="Mallez S."/>
            <person name="Zhang Y."/>
            <person name="Obille A."/>
            <person name="Becker A."/>
            <person name="Abrahante J.E."/>
            <person name="Garbe J."/>
            <person name="Badalamenti J.P."/>
            <person name="Herman A."/>
            <person name="Mangelson H."/>
            <person name="Liachko I."/>
            <person name="Sullivan S."/>
            <person name="Sone E.D."/>
            <person name="Koren S."/>
            <person name="Silverstein K.A.T."/>
            <person name="Beckman K.B."/>
            <person name="Gohl D.M."/>
        </authorList>
    </citation>
    <scope>NUCLEOTIDE SEQUENCE</scope>
    <source>
        <strain evidence="1">Duluth1</strain>
        <tissue evidence="1">Whole animal</tissue>
    </source>
</reference>
<protein>
    <submittedName>
        <fullName evidence="1">Uncharacterized protein</fullName>
    </submittedName>
</protein>
<dbReference type="Proteomes" id="UP000828390">
    <property type="component" value="Unassembled WGS sequence"/>
</dbReference>
<evidence type="ECO:0000313" key="1">
    <source>
        <dbReference type="EMBL" id="KAH3795971.1"/>
    </source>
</evidence>